<dbReference type="SUPFAM" id="SSF49303">
    <property type="entry name" value="beta-Galactosidase/glucuronidase domain"/>
    <property type="match status" value="1"/>
</dbReference>
<dbReference type="EMBL" id="VZAD01000061">
    <property type="protein sequence ID" value="MQP11806.1"/>
    <property type="molecule type" value="Genomic_DNA"/>
</dbReference>
<evidence type="ECO:0000259" key="8">
    <source>
        <dbReference type="Pfam" id="PF22666"/>
    </source>
</evidence>
<protein>
    <submittedName>
        <fullName evidence="9">Glycoside hydrolase family 2 protein</fullName>
    </submittedName>
</protein>
<dbReference type="PANTHER" id="PTHR42732">
    <property type="entry name" value="BETA-GALACTOSIDASE"/>
    <property type="match status" value="1"/>
</dbReference>
<name>A0A6A7WBR5_9BACT</name>
<dbReference type="PRINTS" id="PR00132">
    <property type="entry name" value="GLHYDRLASE2"/>
</dbReference>
<dbReference type="OrthoDB" id="9801077at2"/>
<evidence type="ECO:0000259" key="7">
    <source>
        <dbReference type="Pfam" id="PF18565"/>
    </source>
</evidence>
<dbReference type="InterPro" id="IPR036156">
    <property type="entry name" value="Beta-gal/glucu_dom_sf"/>
</dbReference>
<dbReference type="PANTHER" id="PTHR42732:SF1">
    <property type="entry name" value="BETA-MANNOSIDASE"/>
    <property type="match status" value="1"/>
</dbReference>
<keyword evidence="3" id="KW-0326">Glycosidase</keyword>
<comment type="similarity">
    <text evidence="1">Belongs to the glycosyl hydrolase 2 family.</text>
</comment>
<accession>A0A6A7WBR5</accession>
<dbReference type="InterPro" id="IPR032311">
    <property type="entry name" value="DUF4982"/>
</dbReference>
<dbReference type="InterPro" id="IPR040605">
    <property type="entry name" value="Glyco_hydro2_dom5"/>
</dbReference>
<gene>
    <name evidence="9" type="ORF">F7D20_07515</name>
</gene>
<dbReference type="InterPro" id="IPR054593">
    <property type="entry name" value="Beta-mannosidase-like_N2"/>
</dbReference>
<dbReference type="Pfam" id="PF22666">
    <property type="entry name" value="Glyco_hydro_2_N2"/>
    <property type="match status" value="1"/>
</dbReference>
<dbReference type="Proteomes" id="UP000384372">
    <property type="component" value="Unassembled WGS sequence"/>
</dbReference>
<feature type="domain" description="DUF4982" evidence="6">
    <location>
        <begin position="627"/>
        <end position="699"/>
    </location>
</feature>
<feature type="domain" description="Beta-mannosidase-like galactose-binding" evidence="8">
    <location>
        <begin position="100"/>
        <end position="170"/>
    </location>
</feature>
<feature type="domain" description="Glycoside hydrolase family 2 catalytic" evidence="5">
    <location>
        <begin position="304"/>
        <end position="462"/>
    </location>
</feature>
<dbReference type="Gene3D" id="2.60.120.260">
    <property type="entry name" value="Galactose-binding domain-like"/>
    <property type="match status" value="1"/>
</dbReference>
<dbReference type="Pfam" id="PF02836">
    <property type="entry name" value="Glyco_hydro_2_C"/>
    <property type="match status" value="1"/>
</dbReference>
<dbReference type="InterPro" id="IPR006103">
    <property type="entry name" value="Glyco_hydro_2_cat"/>
</dbReference>
<dbReference type="InterPro" id="IPR017853">
    <property type="entry name" value="GH"/>
</dbReference>
<sequence>MKRFIVLSLMVCISFLSVFSQRSERILEEGWKFARGRYASAEKVNYDDKLWSSVTVPHDYAILGPFDRNNDLQDVMNIQNKETRVNRKTGRTGGLPYDGEAWYRCHFRLNGNSRSFLYFDGVMSEATVFVNGRQVAFQPNGYAAFQVEITSYAHRPGKDNVLAIKLDSKAYSSRWYPGAGIFREVRLIETGDVLLSAWKTKVITKIVGANKAEVSVDATIEGKNKSGSIVRLELLDTNRKVVASRQASVRAGEQNSRQILTVLNPRLWSPEQPNLYHLRISLVRDKRVVDHLEQEVGIRSVEFVKGQGFFLNGKHRQIQGVCIHHDLGALGTAINESALRYRLRLLKNMGCDAIRTSHNLPSSLLPRLCDEMGLMLLIEPFDEWDIPKCEKGFHRYFEDYAERMVRDMVCHFRNYASVILWGIGNEVPNQRDPEGWKLVKRLQQYCHEEDSTRSVTVCMDQIPYVLANGFAKEVDIPGINYNTWNFEKAAAVWQQGMILGSETASTVSSRGVYKFPLKLRSMAMYADHQSSGYDVEYCSWSNTPDVDFSLAEKYPWYLGQFVWTGFDYLGEPTPYNNDNWPSHSSLFGIIDIANIPKDRYYLYRSLWNKRDHTLHILPHWTWHGREGQVTPVMVYTDYPEAELFLNGKSMGRRRKLSLSEVQSMKGDSLALLRHYRLIWDSVKYEPGKLVVVAYDREGHPAMSDSVCTAGQPYRLMAMVDKHSVCANGTEYAFVQLKVVDRQGNLCPDSSERIRFRVDGCGEFVASANGDPTDLNPFHISEMPVFHGQLMAIVRGNGRVGELLFEASADGLLPCKIKIKTK</sequence>
<dbReference type="GO" id="GO:0005975">
    <property type="term" value="P:carbohydrate metabolic process"/>
    <property type="evidence" value="ECO:0007669"/>
    <property type="project" value="InterPro"/>
</dbReference>
<dbReference type="InterPro" id="IPR006102">
    <property type="entry name" value="Ig-like_GH2"/>
</dbReference>
<dbReference type="InterPro" id="IPR013783">
    <property type="entry name" value="Ig-like_fold"/>
</dbReference>
<keyword evidence="10" id="KW-1185">Reference proteome</keyword>
<dbReference type="GO" id="GO:0004553">
    <property type="term" value="F:hydrolase activity, hydrolyzing O-glycosyl compounds"/>
    <property type="evidence" value="ECO:0007669"/>
    <property type="project" value="InterPro"/>
</dbReference>
<dbReference type="Pfam" id="PF18565">
    <property type="entry name" value="Glyco_hydro2_C5"/>
    <property type="match status" value="1"/>
</dbReference>
<organism evidence="9 10">
    <name type="scientific">Segatella copri</name>
    <dbReference type="NCBI Taxonomy" id="165179"/>
    <lineage>
        <taxon>Bacteria</taxon>
        <taxon>Pseudomonadati</taxon>
        <taxon>Bacteroidota</taxon>
        <taxon>Bacteroidia</taxon>
        <taxon>Bacteroidales</taxon>
        <taxon>Prevotellaceae</taxon>
        <taxon>Segatella</taxon>
    </lineage>
</organism>
<evidence type="ECO:0000259" key="4">
    <source>
        <dbReference type="Pfam" id="PF00703"/>
    </source>
</evidence>
<dbReference type="SUPFAM" id="SSF49785">
    <property type="entry name" value="Galactose-binding domain-like"/>
    <property type="match status" value="1"/>
</dbReference>
<evidence type="ECO:0000313" key="10">
    <source>
        <dbReference type="Proteomes" id="UP000384372"/>
    </source>
</evidence>
<dbReference type="Gene3D" id="3.20.20.80">
    <property type="entry name" value="Glycosidases"/>
    <property type="match status" value="1"/>
</dbReference>
<dbReference type="Pfam" id="PF00703">
    <property type="entry name" value="Glyco_hydro_2"/>
    <property type="match status" value="1"/>
</dbReference>
<dbReference type="InterPro" id="IPR023232">
    <property type="entry name" value="Glyco_hydro_2_AS"/>
</dbReference>
<evidence type="ECO:0000256" key="3">
    <source>
        <dbReference type="ARBA" id="ARBA00023295"/>
    </source>
</evidence>
<feature type="domain" description="Glycoside hydrolase family 2" evidence="7">
    <location>
        <begin position="717"/>
        <end position="816"/>
    </location>
</feature>
<proteinExistence type="inferred from homology"/>
<dbReference type="InterPro" id="IPR006101">
    <property type="entry name" value="Glyco_hydro_2"/>
</dbReference>
<dbReference type="SUPFAM" id="SSF51445">
    <property type="entry name" value="(Trans)glycosidases"/>
    <property type="match status" value="1"/>
</dbReference>
<evidence type="ECO:0000256" key="1">
    <source>
        <dbReference type="ARBA" id="ARBA00007401"/>
    </source>
</evidence>
<feature type="domain" description="Glycoside hydrolase family 2 immunoglobulin-like beta-sandwich" evidence="4">
    <location>
        <begin position="201"/>
        <end position="299"/>
    </location>
</feature>
<evidence type="ECO:0000313" key="9">
    <source>
        <dbReference type="EMBL" id="MQP11806.1"/>
    </source>
</evidence>
<reference evidence="9 10" key="1">
    <citation type="submission" date="2019-09" db="EMBL/GenBank/DDBJ databases">
        <title>Distinct polysaccharide growth profiles of human intestinal Prevotella copri isolates.</title>
        <authorList>
            <person name="Fehlner-Peach H."/>
            <person name="Magnabosco C."/>
            <person name="Raghavan V."/>
            <person name="Scher J.U."/>
            <person name="Tett A."/>
            <person name="Cox L.M."/>
            <person name="Gottsegen C."/>
            <person name="Watters A."/>
            <person name="Wiltshire- Gordon J.D."/>
            <person name="Segata N."/>
            <person name="Bonneau R."/>
            <person name="Littman D.R."/>
        </authorList>
    </citation>
    <scope>NUCLEOTIDE SEQUENCE [LARGE SCALE GENOMIC DNA]</scope>
    <source>
        <strain evidence="10">iAQ1173</strain>
    </source>
</reference>
<dbReference type="PROSITE" id="PS00608">
    <property type="entry name" value="GLYCOSYL_HYDROL_F2_2"/>
    <property type="match status" value="1"/>
</dbReference>
<evidence type="ECO:0000259" key="6">
    <source>
        <dbReference type="Pfam" id="PF16355"/>
    </source>
</evidence>
<dbReference type="AlphaFoldDB" id="A0A6A7WBR5"/>
<dbReference type="Pfam" id="PF16355">
    <property type="entry name" value="DUF4982"/>
    <property type="match status" value="1"/>
</dbReference>
<comment type="caution">
    <text evidence="9">The sequence shown here is derived from an EMBL/GenBank/DDBJ whole genome shotgun (WGS) entry which is preliminary data.</text>
</comment>
<evidence type="ECO:0000256" key="2">
    <source>
        <dbReference type="ARBA" id="ARBA00022801"/>
    </source>
</evidence>
<dbReference type="InterPro" id="IPR051913">
    <property type="entry name" value="GH2_Domain-Containing"/>
</dbReference>
<keyword evidence="2 9" id="KW-0378">Hydrolase</keyword>
<dbReference type="Gene3D" id="2.60.40.10">
    <property type="entry name" value="Immunoglobulins"/>
    <property type="match status" value="3"/>
</dbReference>
<evidence type="ECO:0000259" key="5">
    <source>
        <dbReference type="Pfam" id="PF02836"/>
    </source>
</evidence>
<dbReference type="InterPro" id="IPR008979">
    <property type="entry name" value="Galactose-bd-like_sf"/>
</dbReference>